<evidence type="ECO:0000256" key="5">
    <source>
        <dbReference type="ARBA" id="ARBA00022833"/>
    </source>
</evidence>
<feature type="domain" description="C2H2-type" evidence="11">
    <location>
        <begin position="643"/>
        <end position="664"/>
    </location>
</feature>
<dbReference type="PANTHER" id="PTHR24388">
    <property type="entry name" value="ZINC FINGER PROTEIN"/>
    <property type="match status" value="1"/>
</dbReference>
<dbReference type="Pfam" id="PF00096">
    <property type="entry name" value="zf-C2H2"/>
    <property type="match status" value="1"/>
</dbReference>
<keyword evidence="3" id="KW-0677">Repeat</keyword>
<keyword evidence="6" id="KW-0238">DNA-binding</keyword>
<dbReference type="SMART" id="SM00355">
    <property type="entry name" value="ZnF_C2H2"/>
    <property type="match status" value="4"/>
</dbReference>
<dbReference type="PANTHER" id="PTHR24388:SF54">
    <property type="entry name" value="PROTEIN ESCARGOT"/>
    <property type="match status" value="1"/>
</dbReference>
<proteinExistence type="inferred from homology"/>
<dbReference type="EMBL" id="JAQQBS010001425">
    <property type="protein sequence ID" value="KAK0157370.1"/>
    <property type="molecule type" value="Genomic_DNA"/>
</dbReference>
<accession>A0AA39C4Q2</accession>
<evidence type="ECO:0000256" key="2">
    <source>
        <dbReference type="ARBA" id="ARBA00022723"/>
    </source>
</evidence>
<dbReference type="GO" id="GO:0000978">
    <property type="term" value="F:RNA polymerase II cis-regulatory region sequence-specific DNA binding"/>
    <property type="evidence" value="ECO:0007669"/>
    <property type="project" value="TreeGrafter"/>
</dbReference>
<dbReference type="InterPro" id="IPR036236">
    <property type="entry name" value="Znf_C2H2_sf"/>
</dbReference>
<feature type="compositionally biased region" description="Basic and acidic residues" evidence="10">
    <location>
        <begin position="595"/>
        <end position="608"/>
    </location>
</feature>
<name>A0AA39C4Q2_9HYME</name>
<dbReference type="Proteomes" id="UP001168990">
    <property type="component" value="Unassembled WGS sequence"/>
</dbReference>
<protein>
    <recommendedName>
        <fullName evidence="11">C2H2-type domain-containing protein</fullName>
    </recommendedName>
</protein>
<reference evidence="12" key="2">
    <citation type="submission" date="2023-03" db="EMBL/GenBank/DDBJ databases">
        <authorList>
            <person name="Inwood S.N."/>
            <person name="Skelly J.G."/>
            <person name="Guhlin J."/>
            <person name="Harrop T.W.R."/>
            <person name="Goldson S.G."/>
            <person name="Dearden P.K."/>
        </authorList>
    </citation>
    <scope>NUCLEOTIDE SEQUENCE</scope>
    <source>
        <strain evidence="12">Irish</strain>
        <tissue evidence="12">Whole body</tissue>
    </source>
</reference>
<dbReference type="SUPFAM" id="SSF57667">
    <property type="entry name" value="beta-beta-alpha zinc fingers"/>
    <property type="match status" value="2"/>
</dbReference>
<feature type="domain" description="C2H2-type" evidence="11">
    <location>
        <begin position="696"/>
        <end position="723"/>
    </location>
</feature>
<dbReference type="PROSITE" id="PS00028">
    <property type="entry name" value="ZINC_FINGER_C2H2_1"/>
    <property type="match status" value="3"/>
</dbReference>
<dbReference type="Gene3D" id="3.30.160.60">
    <property type="entry name" value="Classic Zinc Finger"/>
    <property type="match status" value="2"/>
</dbReference>
<organism evidence="12 13">
    <name type="scientific">Microctonus aethiopoides</name>
    <dbReference type="NCBI Taxonomy" id="144406"/>
    <lineage>
        <taxon>Eukaryota</taxon>
        <taxon>Metazoa</taxon>
        <taxon>Ecdysozoa</taxon>
        <taxon>Arthropoda</taxon>
        <taxon>Hexapoda</taxon>
        <taxon>Insecta</taxon>
        <taxon>Pterygota</taxon>
        <taxon>Neoptera</taxon>
        <taxon>Endopterygota</taxon>
        <taxon>Hymenoptera</taxon>
        <taxon>Apocrita</taxon>
        <taxon>Ichneumonoidea</taxon>
        <taxon>Braconidae</taxon>
        <taxon>Euphorinae</taxon>
        <taxon>Microctonus</taxon>
    </lineage>
</organism>
<feature type="domain" description="C2H2-type" evidence="11">
    <location>
        <begin position="816"/>
        <end position="843"/>
    </location>
</feature>
<evidence type="ECO:0000256" key="8">
    <source>
        <dbReference type="ARBA" id="ARBA00037948"/>
    </source>
</evidence>
<evidence type="ECO:0000256" key="7">
    <source>
        <dbReference type="ARBA" id="ARBA00023242"/>
    </source>
</evidence>
<evidence type="ECO:0000259" key="11">
    <source>
        <dbReference type="PROSITE" id="PS50157"/>
    </source>
</evidence>
<feature type="compositionally biased region" description="Basic residues" evidence="10">
    <location>
        <begin position="520"/>
        <end position="529"/>
    </location>
</feature>
<evidence type="ECO:0000256" key="3">
    <source>
        <dbReference type="ARBA" id="ARBA00022737"/>
    </source>
</evidence>
<comment type="subcellular location">
    <subcellularLocation>
        <location evidence="1">Nucleus</location>
    </subcellularLocation>
</comment>
<comment type="caution">
    <text evidence="12">The sequence shown here is derived from an EMBL/GenBank/DDBJ whole genome shotgun (WGS) entry which is preliminary data.</text>
</comment>
<keyword evidence="4 9" id="KW-0863">Zinc-finger</keyword>
<keyword evidence="13" id="KW-1185">Reference proteome</keyword>
<dbReference type="AlphaFoldDB" id="A0AA39C4Q2"/>
<dbReference type="PROSITE" id="PS50157">
    <property type="entry name" value="ZINC_FINGER_C2H2_2"/>
    <property type="match status" value="4"/>
</dbReference>
<evidence type="ECO:0000313" key="13">
    <source>
        <dbReference type="Proteomes" id="UP001168990"/>
    </source>
</evidence>
<evidence type="ECO:0000256" key="10">
    <source>
        <dbReference type="SAM" id="MobiDB-lite"/>
    </source>
</evidence>
<feature type="compositionally biased region" description="Polar residues" evidence="10">
    <location>
        <begin position="533"/>
        <end position="549"/>
    </location>
</feature>
<evidence type="ECO:0000256" key="9">
    <source>
        <dbReference type="PROSITE-ProRule" id="PRU00042"/>
    </source>
</evidence>
<sequence>MGETSGYEIMAESNVTDKTDTDINEFIVLTKVDSDSGEAMEVETVEALINSTIESNEQTNVDMDMKESDVYFEENLISSEKIIDNHHNEGLTPVLDNKKIKHEWSNENLVSQGEEDRIEDEHGEKTFSNFDDCDENSDEETIATFITSAGQQLALYAVEDSDEVFAVAVYSESGEPPTSFQFLMKADVERLIGEGAVRTVKKPQQMKKQTYQGELITPRDKEIYRKSLKKSSKLSQTDNNTKCQISQYDVTSSEKFTINEEVLMNDRLQKVDVAIDEEEEAGINDDLTYQDILDSSYFLLEQEAVKRADSKSTHNDNNEIQKQVIQEKDEEISEHSTVQYILNEEDQSDSELTFDEIKKSLQHFDQNKKTKLLVKKSTEVELKSPEKVISNGIISPQLNEEVIKSPQTPVEIIPEEPVRRSLQTSGVKQKHAPNALLGRKSSNQEIKQTVFIQGSTALICCPISDIEKSIEKSCKESPDSSFKIKRPRKQQLTIVNRADSEIIIQPASMVSDEEEEPMPKKRGRRKKRHQETLKSTMKSKGNFSKRLSSNEQRSRIEIIEIDVENDFENVEDDEDEDGEQYHRRRDNIKEVITIEDGKEKESSDKENEIIMVGDSDDDEDDKKKRKEEKIRINSHKNVNTGILKCSHCNRTFRQKRALKTHLRICPKSPNTRRRLTANRTSSRRTNEAISALKKQYVCKICQEKFDVVVALARHVRSHYKKKETIASLAVAVQMKSKQELANINTSPVSTAVIPQEIDSKKQLIIEQKSKERLNIHRGWNSKKTSCIDCGRWFASAALLSAHCLQHATKKSEKSLKRCQICKKRFRSRLIYIRHMHMHNNAKQLQKRIKRTRQSMNTITTLRKRGRPRKL</sequence>
<comment type="similarity">
    <text evidence="8">Belongs to the snail C2H2-type zinc-finger protein family.</text>
</comment>
<feature type="domain" description="C2H2-type" evidence="11">
    <location>
        <begin position="784"/>
        <end position="811"/>
    </location>
</feature>
<evidence type="ECO:0000256" key="1">
    <source>
        <dbReference type="ARBA" id="ARBA00004123"/>
    </source>
</evidence>
<keyword evidence="7" id="KW-0539">Nucleus</keyword>
<gene>
    <name evidence="12" type="ORF">PV328_011120</name>
</gene>
<dbReference type="GO" id="GO:0008270">
    <property type="term" value="F:zinc ion binding"/>
    <property type="evidence" value="ECO:0007669"/>
    <property type="project" value="UniProtKB-KW"/>
</dbReference>
<evidence type="ECO:0000313" key="12">
    <source>
        <dbReference type="EMBL" id="KAK0157370.1"/>
    </source>
</evidence>
<dbReference type="GO" id="GO:0000981">
    <property type="term" value="F:DNA-binding transcription factor activity, RNA polymerase II-specific"/>
    <property type="evidence" value="ECO:0007669"/>
    <property type="project" value="TreeGrafter"/>
</dbReference>
<keyword evidence="2" id="KW-0479">Metal-binding</keyword>
<keyword evidence="5" id="KW-0862">Zinc</keyword>
<evidence type="ECO:0000256" key="4">
    <source>
        <dbReference type="ARBA" id="ARBA00022771"/>
    </source>
</evidence>
<feature type="region of interest" description="Disordered" evidence="10">
    <location>
        <begin position="594"/>
        <end position="629"/>
    </location>
</feature>
<reference evidence="12" key="1">
    <citation type="journal article" date="2023" name="bioRxiv">
        <title>Scaffold-level genome assemblies of two parasitoid biocontrol wasps reveal the parthenogenesis mechanism and an associated novel virus.</title>
        <authorList>
            <person name="Inwood S."/>
            <person name="Skelly J."/>
            <person name="Guhlin J."/>
            <person name="Harrop T."/>
            <person name="Goldson S."/>
            <person name="Dearden P."/>
        </authorList>
    </citation>
    <scope>NUCLEOTIDE SEQUENCE</scope>
    <source>
        <strain evidence="12">Irish</strain>
        <tissue evidence="12">Whole body</tissue>
    </source>
</reference>
<dbReference type="InterPro" id="IPR050527">
    <property type="entry name" value="Snail/Krueppel_Znf"/>
</dbReference>
<feature type="region of interest" description="Disordered" evidence="10">
    <location>
        <begin position="509"/>
        <end position="549"/>
    </location>
</feature>
<dbReference type="InterPro" id="IPR013087">
    <property type="entry name" value="Znf_C2H2_type"/>
</dbReference>
<dbReference type="GO" id="GO:0005634">
    <property type="term" value="C:nucleus"/>
    <property type="evidence" value="ECO:0007669"/>
    <property type="project" value="UniProtKB-SubCell"/>
</dbReference>
<evidence type="ECO:0000256" key="6">
    <source>
        <dbReference type="ARBA" id="ARBA00023125"/>
    </source>
</evidence>